<sequence>MNRMKIMALIALLHTSLFAHDIYIGGQMVNFDYEERDANGDYLDGETSGFSDITGFETALRLDFEPIRHETARPYLKLLFSYARGSSDYDGFVSDGSGATPYRGTTDVEIYTGEIRLAAEEARSDYAMRAFMGAGYRHWQRNLDNHDGYGYDEAYKWPYLLIGLGTRWSPVPAWSIGASVHYQHAIAPKLDASLDGGVTLDLGTTNGFHLDIPLTWNVTRQFYLQGNYAYDYWDIDESEAAYGSSGQGYIEPRSTTKNQIVSLRIGYVF</sequence>
<dbReference type="RefSeq" id="WP_286336412.1">
    <property type="nucleotide sequence ID" value="NZ_AP027370.1"/>
</dbReference>
<gene>
    <name evidence="2" type="ORF">HCR_17730</name>
</gene>
<evidence type="ECO:0000256" key="1">
    <source>
        <dbReference type="SAM" id="SignalP"/>
    </source>
</evidence>
<protein>
    <recommendedName>
        <fullName evidence="4">Outer membrane protein beta-barrel domain-containing protein</fullName>
    </recommendedName>
</protein>
<dbReference type="EMBL" id="AP027370">
    <property type="protein sequence ID" value="BDY13461.1"/>
    <property type="molecule type" value="Genomic_DNA"/>
</dbReference>
<evidence type="ECO:0000313" key="3">
    <source>
        <dbReference type="Proteomes" id="UP001321445"/>
    </source>
</evidence>
<dbReference type="InterPro" id="IPR020080">
    <property type="entry name" value="OM_adhesin/peptidase_omptin"/>
</dbReference>
<accession>A0ABN6WWG7</accession>
<evidence type="ECO:0000313" key="2">
    <source>
        <dbReference type="EMBL" id="BDY13461.1"/>
    </source>
</evidence>
<keyword evidence="1" id="KW-0732">Signal</keyword>
<organism evidence="2 3">
    <name type="scientific">Hydrogenimonas cancrithermarum</name>
    <dbReference type="NCBI Taxonomy" id="2993563"/>
    <lineage>
        <taxon>Bacteria</taxon>
        <taxon>Pseudomonadati</taxon>
        <taxon>Campylobacterota</taxon>
        <taxon>Epsilonproteobacteria</taxon>
        <taxon>Campylobacterales</taxon>
        <taxon>Hydrogenimonadaceae</taxon>
        <taxon>Hydrogenimonas</taxon>
    </lineage>
</organism>
<dbReference type="Proteomes" id="UP001321445">
    <property type="component" value="Chromosome"/>
</dbReference>
<keyword evidence="3" id="KW-1185">Reference proteome</keyword>
<name>A0ABN6WWG7_9BACT</name>
<feature type="signal peptide" evidence="1">
    <location>
        <begin position="1"/>
        <end position="19"/>
    </location>
</feature>
<feature type="chain" id="PRO_5046294488" description="Outer membrane protein beta-barrel domain-containing protein" evidence="1">
    <location>
        <begin position="20"/>
        <end position="269"/>
    </location>
</feature>
<reference evidence="2 3" key="1">
    <citation type="submission" date="2023-03" db="EMBL/GenBank/DDBJ databases">
        <title>Description of Hydrogenimonas sp. ISO32.</title>
        <authorList>
            <person name="Mino S."/>
            <person name="Fukazawa S."/>
            <person name="Sawabe T."/>
        </authorList>
    </citation>
    <scope>NUCLEOTIDE SEQUENCE [LARGE SCALE GENOMIC DNA]</scope>
    <source>
        <strain evidence="2 3">ISO32</strain>
    </source>
</reference>
<dbReference type="SUPFAM" id="SSF69917">
    <property type="entry name" value="OMPT-like"/>
    <property type="match status" value="1"/>
</dbReference>
<evidence type="ECO:0008006" key="4">
    <source>
        <dbReference type="Google" id="ProtNLM"/>
    </source>
</evidence>
<proteinExistence type="predicted"/>